<keyword evidence="1" id="KW-0812">Transmembrane</keyword>
<organism evidence="3 4">
    <name type="scientific">Vespula vulgaris</name>
    <name type="common">Yellow jacket</name>
    <name type="synonym">Wasp</name>
    <dbReference type="NCBI Taxonomy" id="7454"/>
    <lineage>
        <taxon>Eukaryota</taxon>
        <taxon>Metazoa</taxon>
        <taxon>Ecdysozoa</taxon>
        <taxon>Arthropoda</taxon>
        <taxon>Hexapoda</taxon>
        <taxon>Insecta</taxon>
        <taxon>Pterygota</taxon>
        <taxon>Neoptera</taxon>
        <taxon>Endopterygota</taxon>
        <taxon>Hymenoptera</taxon>
        <taxon>Apocrita</taxon>
        <taxon>Aculeata</taxon>
        <taxon>Vespoidea</taxon>
        <taxon>Vespidae</taxon>
        <taxon>Vespinae</taxon>
        <taxon>Vespula</taxon>
    </lineage>
</organism>
<proteinExistence type="predicted"/>
<evidence type="ECO:0000256" key="1">
    <source>
        <dbReference type="SAM" id="Phobius"/>
    </source>
</evidence>
<dbReference type="EMBL" id="JACSEA010000001">
    <property type="protein sequence ID" value="KAF7411591.1"/>
    <property type="molecule type" value="Genomic_DNA"/>
</dbReference>
<dbReference type="PANTHER" id="PTHR22133:SF2">
    <property type="entry name" value="AT01821P-RELATED"/>
    <property type="match status" value="1"/>
</dbReference>
<sequence>MFKHIVRSVIQKAPRMSNRSYSIYGPTNYKPRSMDDLPVPQGSWQRDYDKKQTSYNIQLAACLAFTVVTLIVAKTSGLVYLNWYPPTPKEKKE</sequence>
<dbReference type="AlphaFoldDB" id="A0A834KRA7"/>
<keyword evidence="1" id="KW-1133">Transmembrane helix</keyword>
<dbReference type="PANTHER" id="PTHR22133">
    <property type="entry name" value="AT01821P-RELATED"/>
    <property type="match status" value="1"/>
</dbReference>
<feature type="transmembrane region" description="Helical" evidence="1">
    <location>
        <begin position="59"/>
        <end position="83"/>
    </location>
</feature>
<protein>
    <recommendedName>
        <fullName evidence="2">Deltamethrin resistance protein prag01 domain-containing protein</fullName>
    </recommendedName>
</protein>
<comment type="caution">
    <text evidence="3">The sequence shown here is derived from an EMBL/GenBank/DDBJ whole genome shotgun (WGS) entry which is preliminary data.</text>
</comment>
<dbReference type="Pfam" id="PF16020">
    <property type="entry name" value="Deltameth_res"/>
    <property type="match status" value="1"/>
</dbReference>
<feature type="domain" description="Deltamethrin resistance protein prag01" evidence="2">
    <location>
        <begin position="35"/>
        <end position="86"/>
    </location>
</feature>
<keyword evidence="4" id="KW-1185">Reference proteome</keyword>
<reference evidence="3" key="1">
    <citation type="journal article" date="2020" name="G3 (Bethesda)">
        <title>High-Quality Assemblies for Three Invasive Social Wasps from the &lt;i&gt;Vespula&lt;/i&gt; Genus.</title>
        <authorList>
            <person name="Harrop T.W.R."/>
            <person name="Guhlin J."/>
            <person name="McLaughlin G.M."/>
            <person name="Permina E."/>
            <person name="Stockwell P."/>
            <person name="Gilligan J."/>
            <person name="Le Lec M.F."/>
            <person name="Gruber M.A.M."/>
            <person name="Quinn O."/>
            <person name="Lovegrove M."/>
            <person name="Duncan E.J."/>
            <person name="Remnant E.J."/>
            <person name="Van Eeckhoven J."/>
            <person name="Graham B."/>
            <person name="Knapp R.A."/>
            <person name="Langford K.W."/>
            <person name="Kronenberg Z."/>
            <person name="Press M.O."/>
            <person name="Eacker S.M."/>
            <person name="Wilson-Rankin E.E."/>
            <person name="Purcell J."/>
            <person name="Lester P.J."/>
            <person name="Dearden P.K."/>
        </authorList>
    </citation>
    <scope>NUCLEOTIDE SEQUENCE</scope>
    <source>
        <strain evidence="3">Marl-1</strain>
    </source>
</reference>
<evidence type="ECO:0000313" key="4">
    <source>
        <dbReference type="Proteomes" id="UP000614350"/>
    </source>
</evidence>
<gene>
    <name evidence="3" type="ORF">HZH66_000487</name>
</gene>
<dbReference type="InterPro" id="IPR031973">
    <property type="entry name" value="Deltameth_res_prag01"/>
</dbReference>
<evidence type="ECO:0000259" key="2">
    <source>
        <dbReference type="Pfam" id="PF16020"/>
    </source>
</evidence>
<accession>A0A834KRA7</accession>
<evidence type="ECO:0000313" key="3">
    <source>
        <dbReference type="EMBL" id="KAF7411591.1"/>
    </source>
</evidence>
<name>A0A834KRA7_VESVU</name>
<dbReference type="Proteomes" id="UP000614350">
    <property type="component" value="Unassembled WGS sequence"/>
</dbReference>
<keyword evidence="1" id="KW-0472">Membrane</keyword>